<comment type="caution">
    <text evidence="3">The sequence shown here is derived from an EMBL/GenBank/DDBJ whole genome shotgun (WGS) entry which is preliminary data.</text>
</comment>
<keyword evidence="2" id="KW-0472">Membrane</keyword>
<evidence type="ECO:0000256" key="2">
    <source>
        <dbReference type="SAM" id="Phobius"/>
    </source>
</evidence>
<dbReference type="AlphaFoldDB" id="A0A226DCE9"/>
<name>A0A226DCE9_FOLCA</name>
<feature type="region of interest" description="Disordered" evidence="1">
    <location>
        <begin position="1"/>
        <end position="54"/>
    </location>
</feature>
<dbReference type="PANTHER" id="PTHR47331">
    <property type="entry name" value="PHD-TYPE DOMAIN-CONTAINING PROTEIN"/>
    <property type="match status" value="1"/>
</dbReference>
<reference evidence="3 4" key="1">
    <citation type="submission" date="2015-12" db="EMBL/GenBank/DDBJ databases">
        <title>The genome of Folsomia candida.</title>
        <authorList>
            <person name="Faddeeva A."/>
            <person name="Derks M.F."/>
            <person name="Anvar Y."/>
            <person name="Smit S."/>
            <person name="Van Straalen N."/>
            <person name="Roelofs D."/>
        </authorList>
    </citation>
    <scope>NUCLEOTIDE SEQUENCE [LARGE SCALE GENOMIC DNA]</scope>
    <source>
        <strain evidence="3 4">VU population</strain>
        <tissue evidence="3">Whole body</tissue>
    </source>
</reference>
<keyword evidence="4" id="KW-1185">Reference proteome</keyword>
<keyword evidence="2" id="KW-1133">Transmembrane helix</keyword>
<dbReference type="EMBL" id="LNIX01000024">
    <property type="protein sequence ID" value="OXA42879.1"/>
    <property type="molecule type" value="Genomic_DNA"/>
</dbReference>
<dbReference type="PANTHER" id="PTHR47331:SF1">
    <property type="entry name" value="GAG-LIKE PROTEIN"/>
    <property type="match status" value="1"/>
</dbReference>
<feature type="transmembrane region" description="Helical" evidence="2">
    <location>
        <begin position="554"/>
        <end position="574"/>
    </location>
</feature>
<feature type="compositionally biased region" description="Polar residues" evidence="1">
    <location>
        <begin position="152"/>
        <end position="168"/>
    </location>
</feature>
<dbReference type="InterPro" id="IPR005312">
    <property type="entry name" value="DUF1759"/>
</dbReference>
<sequence length="679" mass="77815">MWGLFNQETVRGGGGTRARNQEEFEEEKDVVIPSPQRLQDAPRSPPPRTPRVQQTPFMQMKMRRKVSMGLLNEDMEIARQELDKAQPDQAILTRKLQTIQQLTEEAEHYAGQVLDHYVLQNLEDKYRQSRKKWREINESSVEMILRIKTAISTPSRPESPVGSANSSGGERRVKLPKCNLQKFDGKMRSWLGWWAHYELIHKDQSLSIPDKFRYLVESMESGTEAAEIVGSFPKTPQNYQKAVDMLTQKYGKKEMLVAMYMTDLAELLFSKEKSSISKFFMALQTQLQNLESLGVKSEESSPYLLPMIVKSLPKETLATWFRSHFSKVEGSTLVPPKSKLECLLDFLRDEMESEWKIEMTSGEKEKKKVGQRQSPKKSGHEEEIATAAGLVSITSQRSSQCIFCGKSHASNLFYAAQKMSYKEKEGRIREKRGCFTCFRFGHRAAACKAKIECGICRRRHHSIMCYEHPSNRNMEVNRAMKDDKSQEEFGGLQTETSSAMASQECSGAVLSRTLLLYGYLKAYDLANRVNDVVQMYRMLTILEVMLNECVQNRIMLLLTFAGPLVQTFSIYALIAFRVKLGVLDLLLFSLLTADAFTLNLLMFQAAAMVNVRSKEIVDMWKYWKPRSGQKKERSVTRCFKSLRPLQIKFGNNFAERTTFLKVQDYCLNQTASLLVITKA</sequence>
<protein>
    <submittedName>
        <fullName evidence="3">Uncharacterized protein</fullName>
    </submittedName>
</protein>
<feature type="region of interest" description="Disordered" evidence="1">
    <location>
        <begin position="152"/>
        <end position="171"/>
    </location>
</feature>
<accession>A0A226DCE9</accession>
<dbReference type="OMA" id="DSKCSEY"/>
<organism evidence="3 4">
    <name type="scientific">Folsomia candida</name>
    <name type="common">Springtail</name>
    <dbReference type="NCBI Taxonomy" id="158441"/>
    <lineage>
        <taxon>Eukaryota</taxon>
        <taxon>Metazoa</taxon>
        <taxon>Ecdysozoa</taxon>
        <taxon>Arthropoda</taxon>
        <taxon>Hexapoda</taxon>
        <taxon>Collembola</taxon>
        <taxon>Entomobryomorpha</taxon>
        <taxon>Isotomoidea</taxon>
        <taxon>Isotomidae</taxon>
        <taxon>Proisotominae</taxon>
        <taxon>Folsomia</taxon>
    </lineage>
</organism>
<feature type="compositionally biased region" description="Basic and acidic residues" evidence="1">
    <location>
        <begin position="358"/>
        <end position="368"/>
    </location>
</feature>
<dbReference type="Pfam" id="PF03564">
    <property type="entry name" value="DUF1759"/>
    <property type="match status" value="1"/>
</dbReference>
<evidence type="ECO:0000313" key="3">
    <source>
        <dbReference type="EMBL" id="OXA42879.1"/>
    </source>
</evidence>
<dbReference type="Proteomes" id="UP000198287">
    <property type="component" value="Unassembled WGS sequence"/>
</dbReference>
<gene>
    <name evidence="3" type="ORF">Fcan01_22297</name>
</gene>
<feature type="transmembrane region" description="Helical" evidence="2">
    <location>
        <begin position="586"/>
        <end position="609"/>
    </location>
</feature>
<feature type="region of interest" description="Disordered" evidence="1">
    <location>
        <begin position="358"/>
        <end position="383"/>
    </location>
</feature>
<evidence type="ECO:0000256" key="1">
    <source>
        <dbReference type="SAM" id="MobiDB-lite"/>
    </source>
</evidence>
<evidence type="ECO:0000313" key="4">
    <source>
        <dbReference type="Proteomes" id="UP000198287"/>
    </source>
</evidence>
<dbReference type="OrthoDB" id="416987at2759"/>
<proteinExistence type="predicted"/>
<keyword evidence="2" id="KW-0812">Transmembrane</keyword>